<evidence type="ECO:0000313" key="5">
    <source>
        <dbReference type="EMBL" id="KAB7496372.1"/>
    </source>
</evidence>
<sequence length="98" mass="10457">MGALQESGKSSTILQKVVVPVISDETCEEDYKFPTFNESWICAGEEGKDSCHGDSGGPLWCGDYLGGVVSWGYGCARAQSPGVCTEVAYFSSCLVNIF</sequence>
<dbReference type="GO" id="GO:0004252">
    <property type="term" value="F:serine-type endopeptidase activity"/>
    <property type="evidence" value="ECO:0007669"/>
    <property type="project" value="InterPro"/>
</dbReference>
<dbReference type="GO" id="GO:0005615">
    <property type="term" value="C:extracellular space"/>
    <property type="evidence" value="ECO:0007669"/>
    <property type="project" value="TreeGrafter"/>
</dbReference>
<dbReference type="InterPro" id="IPR043504">
    <property type="entry name" value="Peptidase_S1_PA_chymotrypsin"/>
</dbReference>
<dbReference type="PROSITE" id="PS50240">
    <property type="entry name" value="TRYPSIN_DOM"/>
    <property type="match status" value="1"/>
</dbReference>
<dbReference type="EMBL" id="SEYY01021420">
    <property type="protein sequence ID" value="KAB7496372.1"/>
    <property type="molecule type" value="Genomic_DNA"/>
</dbReference>
<keyword evidence="6" id="KW-1185">Reference proteome</keyword>
<organism evidence="5 6">
    <name type="scientific">Armadillidium nasatum</name>
    <dbReference type="NCBI Taxonomy" id="96803"/>
    <lineage>
        <taxon>Eukaryota</taxon>
        <taxon>Metazoa</taxon>
        <taxon>Ecdysozoa</taxon>
        <taxon>Arthropoda</taxon>
        <taxon>Crustacea</taxon>
        <taxon>Multicrustacea</taxon>
        <taxon>Malacostraca</taxon>
        <taxon>Eumalacostraca</taxon>
        <taxon>Peracarida</taxon>
        <taxon>Isopoda</taxon>
        <taxon>Oniscidea</taxon>
        <taxon>Crinocheta</taxon>
        <taxon>Armadillidiidae</taxon>
        <taxon>Armadillidium</taxon>
    </lineage>
</organism>
<dbReference type="InterPro" id="IPR001254">
    <property type="entry name" value="Trypsin_dom"/>
</dbReference>
<dbReference type="InterPro" id="IPR050127">
    <property type="entry name" value="Serine_Proteases_S1"/>
</dbReference>
<dbReference type="SUPFAM" id="SSF50494">
    <property type="entry name" value="Trypsin-like serine proteases"/>
    <property type="match status" value="1"/>
</dbReference>
<accession>A0A5N5SR21</accession>
<name>A0A5N5SR21_9CRUS</name>
<evidence type="ECO:0000256" key="1">
    <source>
        <dbReference type="ARBA" id="ARBA00022670"/>
    </source>
</evidence>
<keyword evidence="2" id="KW-0378">Hydrolase</keyword>
<gene>
    <name evidence="5" type="ORF">Anas_11345</name>
</gene>
<dbReference type="Pfam" id="PF00089">
    <property type="entry name" value="Trypsin"/>
    <property type="match status" value="1"/>
</dbReference>
<evidence type="ECO:0000313" key="6">
    <source>
        <dbReference type="Proteomes" id="UP000326759"/>
    </source>
</evidence>
<dbReference type="InterPro" id="IPR009003">
    <property type="entry name" value="Peptidase_S1_PA"/>
</dbReference>
<feature type="domain" description="Peptidase S1" evidence="4">
    <location>
        <begin position="1"/>
        <end position="98"/>
    </location>
</feature>
<dbReference type="Gene3D" id="2.40.10.10">
    <property type="entry name" value="Trypsin-like serine proteases"/>
    <property type="match status" value="1"/>
</dbReference>
<protein>
    <recommendedName>
        <fullName evidence="4">Peptidase S1 domain-containing protein</fullName>
    </recommendedName>
</protein>
<dbReference type="OrthoDB" id="6329218at2759"/>
<keyword evidence="1" id="KW-0645">Protease</keyword>
<evidence type="ECO:0000259" key="4">
    <source>
        <dbReference type="PROSITE" id="PS50240"/>
    </source>
</evidence>
<comment type="caution">
    <text evidence="5">The sequence shown here is derived from an EMBL/GenBank/DDBJ whole genome shotgun (WGS) entry which is preliminary data.</text>
</comment>
<dbReference type="AlphaFoldDB" id="A0A5N5SR21"/>
<reference evidence="5 6" key="1">
    <citation type="journal article" date="2019" name="PLoS Biol.">
        <title>Sex chromosomes control vertical transmission of feminizing Wolbachia symbionts in an isopod.</title>
        <authorList>
            <person name="Becking T."/>
            <person name="Chebbi M.A."/>
            <person name="Giraud I."/>
            <person name="Moumen B."/>
            <person name="Laverre T."/>
            <person name="Caubet Y."/>
            <person name="Peccoud J."/>
            <person name="Gilbert C."/>
            <person name="Cordaux R."/>
        </authorList>
    </citation>
    <scope>NUCLEOTIDE SEQUENCE [LARGE SCALE GENOMIC DNA]</scope>
    <source>
        <strain evidence="5">ANa2</strain>
        <tissue evidence="5">Whole body excluding digestive tract and cuticle</tissue>
    </source>
</reference>
<evidence type="ECO:0000256" key="3">
    <source>
        <dbReference type="ARBA" id="ARBA00022825"/>
    </source>
</evidence>
<dbReference type="PANTHER" id="PTHR24264">
    <property type="entry name" value="TRYPSIN-RELATED"/>
    <property type="match status" value="1"/>
</dbReference>
<evidence type="ECO:0000256" key="2">
    <source>
        <dbReference type="ARBA" id="ARBA00022801"/>
    </source>
</evidence>
<dbReference type="GO" id="GO:0006508">
    <property type="term" value="P:proteolysis"/>
    <property type="evidence" value="ECO:0007669"/>
    <property type="project" value="UniProtKB-KW"/>
</dbReference>
<proteinExistence type="predicted"/>
<keyword evidence="3" id="KW-0720">Serine protease</keyword>
<dbReference type="PANTHER" id="PTHR24264:SF83">
    <property type="entry name" value="COMPLEMENT FACTOR I"/>
    <property type="match status" value="1"/>
</dbReference>
<dbReference type="Proteomes" id="UP000326759">
    <property type="component" value="Unassembled WGS sequence"/>
</dbReference>